<keyword evidence="1" id="KW-0472">Membrane</keyword>
<dbReference type="EMBL" id="RQFT01000015">
    <property type="protein sequence ID" value="TGL02178.1"/>
    <property type="molecule type" value="Genomic_DNA"/>
</dbReference>
<name>A0A7I0HM17_9LEPT</name>
<evidence type="ECO:0000313" key="3">
    <source>
        <dbReference type="Proteomes" id="UP000297641"/>
    </source>
</evidence>
<evidence type="ECO:0000256" key="1">
    <source>
        <dbReference type="SAM" id="Phobius"/>
    </source>
</evidence>
<dbReference type="Proteomes" id="UP000297641">
    <property type="component" value="Unassembled WGS sequence"/>
</dbReference>
<sequence length="270" mass="31657">MKINIDRIIALLAFAFAVYTYYDSQKKVDLVYLNEETPRKIIIAEEKSSIKIINNKTKKQIKNPIYQTRLYLWNRGKEAISKGEQWDPITIDFLTSEENKFELIDASITKKTSNYTFSNISLLENHLLIFIDRFDSNDGIAIDILYTSEKPIKLTLNGKIKGQEIIQNALNLPVYKQILPIFKSIGISIFILLILIFGPRHVFRGSTRRIKLLFGYIRKKRMPRFDSIFRFIQYCFLSGFFIYVFYSAAVDQYKKEITNNIDSEIPFKLK</sequence>
<keyword evidence="1" id="KW-1133">Transmembrane helix</keyword>
<dbReference type="AlphaFoldDB" id="A0A7I0HM17"/>
<proteinExistence type="predicted"/>
<comment type="caution">
    <text evidence="2">The sequence shown here is derived from an EMBL/GenBank/DDBJ whole genome shotgun (WGS) entry which is preliminary data.</text>
</comment>
<keyword evidence="1" id="KW-0812">Transmembrane</keyword>
<dbReference type="RefSeq" id="WP_135771901.1">
    <property type="nucleotide sequence ID" value="NZ_RQFT01000015.1"/>
</dbReference>
<reference evidence="2 3" key="1">
    <citation type="journal article" date="2019" name="PLoS Negl. Trop. Dis.">
        <title>Revisiting the worldwide diversity of Leptospira species in the environment.</title>
        <authorList>
            <person name="Vincent A.T."/>
            <person name="Schiettekatte O."/>
            <person name="Bourhy P."/>
            <person name="Veyrier F.J."/>
            <person name="Picardeau M."/>
        </authorList>
    </citation>
    <scope>NUCLEOTIDE SEQUENCE [LARGE SCALE GENOMIC DNA]</scope>
    <source>
        <strain evidence="2 3">201800273</strain>
    </source>
</reference>
<accession>A0A7I0HM17</accession>
<feature type="transmembrane region" description="Helical" evidence="1">
    <location>
        <begin position="181"/>
        <end position="203"/>
    </location>
</feature>
<feature type="transmembrane region" description="Helical" evidence="1">
    <location>
        <begin position="228"/>
        <end position="246"/>
    </location>
</feature>
<protein>
    <submittedName>
        <fullName evidence="2">Uncharacterized protein</fullName>
    </submittedName>
</protein>
<evidence type="ECO:0000313" key="2">
    <source>
        <dbReference type="EMBL" id="TGL02178.1"/>
    </source>
</evidence>
<gene>
    <name evidence="2" type="ORF">EHQ43_17620</name>
</gene>
<organism evidence="2 3">
    <name type="scientific">Leptospira bouyouniensis</name>
    <dbReference type="NCBI Taxonomy" id="2484911"/>
    <lineage>
        <taxon>Bacteria</taxon>
        <taxon>Pseudomonadati</taxon>
        <taxon>Spirochaetota</taxon>
        <taxon>Spirochaetia</taxon>
        <taxon>Leptospirales</taxon>
        <taxon>Leptospiraceae</taxon>
        <taxon>Leptospira</taxon>
    </lineage>
</organism>